<dbReference type="EMBL" id="OAOQ01000008">
    <property type="protein sequence ID" value="SNX71109.1"/>
    <property type="molecule type" value="Genomic_DNA"/>
</dbReference>
<comment type="similarity">
    <text evidence="9">Belongs to the MurJ/MviN family.</text>
</comment>
<evidence type="ECO:0000256" key="9">
    <source>
        <dbReference type="ARBA" id="ARBA00061532"/>
    </source>
</evidence>
<comment type="subcellular location">
    <subcellularLocation>
        <location evidence="1">Cell membrane</location>
        <topology evidence="1">Multi-pass membrane protein</topology>
    </subcellularLocation>
</comment>
<evidence type="ECO:0000256" key="5">
    <source>
        <dbReference type="ARBA" id="ARBA00022984"/>
    </source>
</evidence>
<feature type="transmembrane region" description="Helical" evidence="10">
    <location>
        <begin position="279"/>
        <end position="301"/>
    </location>
</feature>
<name>A0A285CU50_9RHOB</name>
<evidence type="ECO:0000256" key="10">
    <source>
        <dbReference type="SAM" id="Phobius"/>
    </source>
</evidence>
<dbReference type="GO" id="GO:0005886">
    <property type="term" value="C:plasma membrane"/>
    <property type="evidence" value="ECO:0007669"/>
    <property type="project" value="UniProtKB-SubCell"/>
</dbReference>
<evidence type="ECO:0000256" key="1">
    <source>
        <dbReference type="ARBA" id="ARBA00004651"/>
    </source>
</evidence>
<feature type="transmembrane region" description="Helical" evidence="10">
    <location>
        <begin position="75"/>
        <end position="94"/>
    </location>
</feature>
<feature type="transmembrane region" description="Helical" evidence="10">
    <location>
        <begin position="206"/>
        <end position="226"/>
    </location>
</feature>
<accession>A0A285CU50</accession>
<feature type="transmembrane region" description="Helical" evidence="10">
    <location>
        <begin position="24"/>
        <end position="50"/>
    </location>
</feature>
<evidence type="ECO:0000256" key="3">
    <source>
        <dbReference type="ARBA" id="ARBA00022692"/>
    </source>
</evidence>
<dbReference type="Pfam" id="PF03023">
    <property type="entry name" value="MurJ"/>
    <property type="match status" value="1"/>
</dbReference>
<feature type="transmembrane region" description="Helical" evidence="10">
    <location>
        <begin position="503"/>
        <end position="522"/>
    </location>
</feature>
<dbReference type="InterPro" id="IPR004268">
    <property type="entry name" value="MurJ"/>
</dbReference>
<evidence type="ECO:0000313" key="12">
    <source>
        <dbReference type="Proteomes" id="UP000219467"/>
    </source>
</evidence>
<feature type="transmembrane region" description="Helical" evidence="10">
    <location>
        <begin position="181"/>
        <end position="200"/>
    </location>
</feature>
<keyword evidence="5" id="KW-0573">Peptidoglycan synthesis</keyword>
<evidence type="ECO:0000256" key="6">
    <source>
        <dbReference type="ARBA" id="ARBA00022989"/>
    </source>
</evidence>
<feature type="transmembrane region" description="Helical" evidence="10">
    <location>
        <begin position="140"/>
        <end position="169"/>
    </location>
</feature>
<proteinExistence type="inferred from homology"/>
<comment type="function">
    <text evidence="8">Involved in peptidoglycan biosynthesis. Transports lipid-linked peptidoglycan precursors from the inner to the outer leaflet of the cytoplasmic membrane.</text>
</comment>
<keyword evidence="6 10" id="KW-1133">Transmembrane helix</keyword>
<feature type="transmembrane region" description="Helical" evidence="10">
    <location>
        <begin position="463"/>
        <end position="483"/>
    </location>
</feature>
<dbReference type="AlphaFoldDB" id="A0A285CU50"/>
<evidence type="ECO:0000256" key="2">
    <source>
        <dbReference type="ARBA" id="ARBA00022475"/>
    </source>
</evidence>
<organism evidence="11 12">
    <name type="scientific">Cereibacter ovatus</name>
    <dbReference type="NCBI Taxonomy" id="439529"/>
    <lineage>
        <taxon>Bacteria</taxon>
        <taxon>Pseudomonadati</taxon>
        <taxon>Pseudomonadota</taxon>
        <taxon>Alphaproteobacteria</taxon>
        <taxon>Rhodobacterales</taxon>
        <taxon>Paracoccaceae</taxon>
        <taxon>Cereibacter</taxon>
    </lineage>
</organism>
<gene>
    <name evidence="11" type="ORF">SAMN05878503_10862</name>
</gene>
<keyword evidence="2" id="KW-1003">Cell membrane</keyword>
<dbReference type="RefSeq" id="WP_097030646.1">
    <property type="nucleotide sequence ID" value="NZ_OAOQ01000008.1"/>
</dbReference>
<dbReference type="GO" id="GO:0009252">
    <property type="term" value="P:peptidoglycan biosynthetic process"/>
    <property type="evidence" value="ECO:0007669"/>
    <property type="project" value="UniProtKB-KW"/>
</dbReference>
<evidence type="ECO:0000313" key="11">
    <source>
        <dbReference type="EMBL" id="SNX71109.1"/>
    </source>
</evidence>
<feature type="transmembrane region" description="Helical" evidence="10">
    <location>
        <begin position="106"/>
        <end position="128"/>
    </location>
</feature>
<keyword evidence="4" id="KW-0133">Cell shape</keyword>
<feature type="transmembrane region" description="Helical" evidence="10">
    <location>
        <begin position="409"/>
        <end position="431"/>
    </location>
</feature>
<dbReference type="Proteomes" id="UP000219467">
    <property type="component" value="Unassembled WGS sequence"/>
</dbReference>
<evidence type="ECO:0000256" key="8">
    <source>
        <dbReference type="ARBA" id="ARBA00060041"/>
    </source>
</evidence>
<evidence type="ECO:0000256" key="7">
    <source>
        <dbReference type="ARBA" id="ARBA00023136"/>
    </source>
</evidence>
<dbReference type="OrthoDB" id="7846466at2"/>
<feature type="transmembrane region" description="Helical" evidence="10">
    <location>
        <begin position="247"/>
        <end position="267"/>
    </location>
</feature>
<keyword evidence="12" id="KW-1185">Reference proteome</keyword>
<feature type="transmembrane region" description="Helical" evidence="10">
    <location>
        <begin position="322"/>
        <end position="345"/>
    </location>
</feature>
<evidence type="ECO:0000256" key="4">
    <source>
        <dbReference type="ARBA" id="ARBA00022960"/>
    </source>
</evidence>
<feature type="transmembrane region" description="Helical" evidence="10">
    <location>
        <begin position="365"/>
        <end position="388"/>
    </location>
</feature>
<sequence length="528" mass="52645">MGTFNRSPAASGDTPRNQHRRISLVAAGSSQFAGQALGILIAILVSHLIARRMGAGPDADAFLLGRRLVTSLTEALSQVVVVVFIPLIAARAAAGDSLLRILGHSGGAALALGTVLAIAFALAAPAIVGSLAPDFDPATAALAAQVVVILSLSLPATVAAIAFSAYCNVRGRFGAPAAIRQLPRAATAFALLFGGGILALQASAAYTITFFAVAALTLILALGLGASPATGTASGPGSTAIGRRGSAAILLTFGALACIWLETAFAAGQGAGGVAMLDFSQRLGALCGNTLAMALGLVAFADLSWRAASGEAADLGRRFRHATVAGGALLLPVQLGVFINAGPVVDVVIAHGEAGTDAAARITELVRWMALAPFGALVTRMMLVRLLAQDDLPIVRLVGGAMALDFLSRLGLFAVLTPMFGLVGVPVALAVAPAVPVVFLAVVLRGSGVFAGGGAFRAARPVLAASALGCGGILAGAAAGPGLAQLLRPLIEEPGKLESLCQLAASGGLGIVALGAGIKVFGVKLRPR</sequence>
<keyword evidence="7 10" id="KW-0472">Membrane</keyword>
<dbReference type="GO" id="GO:0008360">
    <property type="term" value="P:regulation of cell shape"/>
    <property type="evidence" value="ECO:0007669"/>
    <property type="project" value="UniProtKB-KW"/>
</dbReference>
<protein>
    <submittedName>
        <fullName evidence="11">Peptidoglycan biosynthesis protein MviN/MurJ (Putative lipid II flippase)</fullName>
    </submittedName>
</protein>
<reference evidence="12" key="1">
    <citation type="submission" date="2017-08" db="EMBL/GenBank/DDBJ databases">
        <authorList>
            <person name="Varghese N."/>
            <person name="Submissions S."/>
        </authorList>
    </citation>
    <scope>NUCLEOTIDE SEQUENCE [LARGE SCALE GENOMIC DNA]</scope>
    <source>
        <strain evidence="12">JA234</strain>
    </source>
</reference>
<keyword evidence="3 10" id="KW-0812">Transmembrane</keyword>